<evidence type="ECO:0000313" key="2">
    <source>
        <dbReference type="EMBL" id="RXH99192.1"/>
    </source>
</evidence>
<protein>
    <submittedName>
        <fullName evidence="2">Uncharacterized protein</fullName>
    </submittedName>
</protein>
<gene>
    <name evidence="2" type="ORF">DVH24_011517</name>
</gene>
<organism evidence="2 3">
    <name type="scientific">Malus domestica</name>
    <name type="common">Apple</name>
    <name type="synonym">Pyrus malus</name>
    <dbReference type="NCBI Taxonomy" id="3750"/>
    <lineage>
        <taxon>Eukaryota</taxon>
        <taxon>Viridiplantae</taxon>
        <taxon>Streptophyta</taxon>
        <taxon>Embryophyta</taxon>
        <taxon>Tracheophyta</taxon>
        <taxon>Spermatophyta</taxon>
        <taxon>Magnoliopsida</taxon>
        <taxon>eudicotyledons</taxon>
        <taxon>Gunneridae</taxon>
        <taxon>Pentapetalae</taxon>
        <taxon>rosids</taxon>
        <taxon>fabids</taxon>
        <taxon>Rosales</taxon>
        <taxon>Rosaceae</taxon>
        <taxon>Amygdaloideae</taxon>
        <taxon>Maleae</taxon>
        <taxon>Malus</taxon>
    </lineage>
</organism>
<dbReference type="Proteomes" id="UP000290289">
    <property type="component" value="Chromosome 5"/>
</dbReference>
<evidence type="ECO:0000313" key="3">
    <source>
        <dbReference type="Proteomes" id="UP000290289"/>
    </source>
</evidence>
<feature type="compositionally biased region" description="Basic and acidic residues" evidence="1">
    <location>
        <begin position="39"/>
        <end position="53"/>
    </location>
</feature>
<accession>A0A498K0C4</accession>
<evidence type="ECO:0000256" key="1">
    <source>
        <dbReference type="SAM" id="MobiDB-lite"/>
    </source>
</evidence>
<proteinExistence type="predicted"/>
<name>A0A498K0C4_MALDO</name>
<keyword evidence="3" id="KW-1185">Reference proteome</keyword>
<feature type="compositionally biased region" description="Polar residues" evidence="1">
    <location>
        <begin position="29"/>
        <end position="38"/>
    </location>
</feature>
<reference evidence="2 3" key="1">
    <citation type="submission" date="2018-10" db="EMBL/GenBank/DDBJ databases">
        <title>A high-quality apple genome assembly.</title>
        <authorList>
            <person name="Hu J."/>
        </authorList>
    </citation>
    <scope>NUCLEOTIDE SEQUENCE [LARGE SCALE GENOMIC DNA]</scope>
    <source>
        <strain evidence="3">cv. HFTH1</strain>
        <tissue evidence="2">Young leaf</tissue>
    </source>
</reference>
<feature type="region of interest" description="Disordered" evidence="1">
    <location>
        <begin position="16"/>
        <end position="54"/>
    </location>
</feature>
<dbReference type="EMBL" id="RDQH01000331">
    <property type="protein sequence ID" value="RXH99192.1"/>
    <property type="molecule type" value="Genomic_DNA"/>
</dbReference>
<comment type="caution">
    <text evidence="2">The sequence shown here is derived from an EMBL/GenBank/DDBJ whole genome shotgun (WGS) entry which is preliminary data.</text>
</comment>
<sequence length="169" mass="19190">MKAKIFEERTSVYEPLAASEKQGKPWQEKVTNTANNTEKTSESHQKLTRESRPRTQLLGRIPAVSFSRENHRKELRKNWDSRYGDAAAARFEPILGAVSEPRNRCWAQWIGAHAGDKELVFFWNLDFGDGSAIWTGWSPCGDKRSMIFDMLGSNQCNGAQEGEDRSLVV</sequence>
<dbReference type="AlphaFoldDB" id="A0A498K0C4"/>